<organism evidence="1 2">
    <name type="scientific">Tessaracoccus palaemonis</name>
    <dbReference type="NCBI Taxonomy" id="2829499"/>
    <lineage>
        <taxon>Bacteria</taxon>
        <taxon>Bacillati</taxon>
        <taxon>Actinomycetota</taxon>
        <taxon>Actinomycetes</taxon>
        <taxon>Propionibacteriales</taxon>
        <taxon>Propionibacteriaceae</taxon>
        <taxon>Tessaracoccus</taxon>
    </lineage>
</organism>
<dbReference type="Proteomes" id="UP000824504">
    <property type="component" value="Chromosome"/>
</dbReference>
<evidence type="ECO:0000313" key="1">
    <source>
        <dbReference type="EMBL" id="QXT64153.1"/>
    </source>
</evidence>
<evidence type="ECO:0008006" key="3">
    <source>
        <dbReference type="Google" id="ProtNLM"/>
    </source>
</evidence>
<name>A0ABX8SPV6_9ACTN</name>
<accession>A0ABX8SPV6</accession>
<keyword evidence="2" id="KW-1185">Reference proteome</keyword>
<sequence>MAAIVAFGWWAPKAEFACNATPWGPPTARDAAEGFAASLVEQDAAHACSVTSSRYDKDGLSDLLESASKTLGDPDSTEEITVSLGEQMGSGVDVSLQTPTGELTLGVQAHAYQWRVISVGEE</sequence>
<dbReference type="EMBL" id="CP079216">
    <property type="protein sequence ID" value="QXT64153.1"/>
    <property type="molecule type" value="Genomic_DNA"/>
</dbReference>
<reference evidence="1 2" key="1">
    <citation type="submission" date="2021-07" db="EMBL/GenBank/DDBJ databases">
        <title>complete genome sequencing of Tessaracoccus sp.J1M15.</title>
        <authorList>
            <person name="Bae J.-W."/>
            <person name="Kim D.-y."/>
        </authorList>
    </citation>
    <scope>NUCLEOTIDE SEQUENCE [LARGE SCALE GENOMIC DNA]</scope>
    <source>
        <strain evidence="1 2">J1M15</strain>
    </source>
</reference>
<dbReference type="RefSeq" id="WP_219084076.1">
    <property type="nucleotide sequence ID" value="NZ_CP079216.1"/>
</dbReference>
<proteinExistence type="predicted"/>
<protein>
    <recommendedName>
        <fullName evidence="3">DUF4333 domain-containing protein</fullName>
    </recommendedName>
</protein>
<gene>
    <name evidence="1" type="ORF">KDB89_06805</name>
</gene>
<evidence type="ECO:0000313" key="2">
    <source>
        <dbReference type="Proteomes" id="UP000824504"/>
    </source>
</evidence>